<gene>
    <name evidence="2" type="ORF">CAEBREN_15940</name>
</gene>
<sequence length="139" mass="16066">MRSLVLLALLFAFIGLSSSTIYWKNAITMDPKKEMQSEIDWVLQSIIDKDEKLYLELVQQGSSIDWFLADRKDNIKNIEIMEAKFMDENYELVHGVGIVYGKNEKPFYIRLAMFKNGKSRTGYMIFDAVNCGDFKCGLN</sequence>
<feature type="chain" id="PRO_5003405953" evidence="1">
    <location>
        <begin position="20"/>
        <end position="139"/>
    </location>
</feature>
<organism evidence="3">
    <name type="scientific">Caenorhabditis brenneri</name>
    <name type="common">Nematode worm</name>
    <dbReference type="NCBI Taxonomy" id="135651"/>
    <lineage>
        <taxon>Eukaryota</taxon>
        <taxon>Metazoa</taxon>
        <taxon>Ecdysozoa</taxon>
        <taxon>Nematoda</taxon>
        <taxon>Chromadorea</taxon>
        <taxon>Rhabditida</taxon>
        <taxon>Rhabditina</taxon>
        <taxon>Rhabditomorpha</taxon>
        <taxon>Rhabditoidea</taxon>
        <taxon>Rhabditidae</taxon>
        <taxon>Peloderinae</taxon>
        <taxon>Caenorhabditis</taxon>
    </lineage>
</organism>
<evidence type="ECO:0000256" key="1">
    <source>
        <dbReference type="SAM" id="SignalP"/>
    </source>
</evidence>
<protein>
    <submittedName>
        <fullName evidence="2">Uncharacterized protein</fullName>
    </submittedName>
</protein>
<name>G0NLB3_CAEBE</name>
<evidence type="ECO:0000313" key="3">
    <source>
        <dbReference type="Proteomes" id="UP000008068"/>
    </source>
</evidence>
<accession>G0NLB3</accession>
<keyword evidence="1" id="KW-0732">Signal</keyword>
<dbReference type="eggNOG" id="ENOG502TKBB">
    <property type="taxonomic scope" value="Eukaryota"/>
</dbReference>
<evidence type="ECO:0000313" key="2">
    <source>
        <dbReference type="EMBL" id="EGT33322.1"/>
    </source>
</evidence>
<feature type="signal peptide" evidence="1">
    <location>
        <begin position="1"/>
        <end position="19"/>
    </location>
</feature>
<reference evidence="3" key="1">
    <citation type="submission" date="2011-07" db="EMBL/GenBank/DDBJ databases">
        <authorList>
            <consortium name="Caenorhabditis brenneri Sequencing and Analysis Consortium"/>
            <person name="Wilson R.K."/>
        </authorList>
    </citation>
    <scope>NUCLEOTIDE SEQUENCE [LARGE SCALE GENOMIC DNA]</scope>
    <source>
        <strain evidence="3">PB2801</strain>
    </source>
</reference>
<proteinExistence type="predicted"/>
<dbReference type="OrthoDB" id="5904894at2759"/>
<dbReference type="HOGENOM" id="CLU_120140_0_0_1"/>
<dbReference type="EMBL" id="GL379904">
    <property type="protein sequence ID" value="EGT33322.1"/>
    <property type="molecule type" value="Genomic_DNA"/>
</dbReference>
<dbReference type="Proteomes" id="UP000008068">
    <property type="component" value="Unassembled WGS sequence"/>
</dbReference>
<dbReference type="AlphaFoldDB" id="G0NLB3"/>
<keyword evidence="3" id="KW-1185">Reference proteome</keyword>
<dbReference type="InParanoid" id="G0NLB3"/>